<reference evidence="2" key="1">
    <citation type="journal article" date="2014" name="Int. J. Syst. Evol. Microbiol.">
        <title>Complete genome sequence of Corynebacterium casei LMG S-19264T (=DSM 44701T), isolated from a smear-ripened cheese.</title>
        <authorList>
            <consortium name="US DOE Joint Genome Institute (JGI-PGF)"/>
            <person name="Walter F."/>
            <person name="Albersmeier A."/>
            <person name="Kalinowski J."/>
            <person name="Ruckert C."/>
        </authorList>
    </citation>
    <scope>NUCLEOTIDE SEQUENCE</scope>
    <source>
        <strain evidence="2">CGMCC 4.7403</strain>
    </source>
</reference>
<dbReference type="AlphaFoldDB" id="A0A918ZTB1"/>
<dbReference type="Proteomes" id="UP000603227">
    <property type="component" value="Unassembled WGS sequence"/>
</dbReference>
<protein>
    <recommendedName>
        <fullName evidence="4">Calcium-binding protein</fullName>
    </recommendedName>
</protein>
<dbReference type="RefSeq" id="WP_229914503.1">
    <property type="nucleotide sequence ID" value="NZ_BNAT01000073.1"/>
</dbReference>
<sequence>MTSHTRRVVTVALSCTLAGAALTAAPAAHAAPDADDITINSVVVNGGKPVVVGTKAPVKFPIAVTATHASGVYRAAAYLYGSYAYLDSDHYQLDCSPRTKPTTTCSDTYTLDPVTLFYQGNSPAGTWTIQLHVDAWDATYSTSGKYTFKVLRAARLTADAAPEPVKKGKTVTVKGALTRADWKTHKYAGFKGQSVKLQFRKKGSSTFTTLKTVKTGTGGAVKATTTATSDGYYRFVFGGTGTTATVTSGSDFIDVR</sequence>
<keyword evidence="1" id="KW-0732">Signal</keyword>
<evidence type="ECO:0000256" key="1">
    <source>
        <dbReference type="SAM" id="SignalP"/>
    </source>
</evidence>
<evidence type="ECO:0000313" key="2">
    <source>
        <dbReference type="EMBL" id="GHE69325.1"/>
    </source>
</evidence>
<dbReference type="PROSITE" id="PS51318">
    <property type="entry name" value="TAT"/>
    <property type="match status" value="1"/>
</dbReference>
<evidence type="ECO:0008006" key="4">
    <source>
        <dbReference type="Google" id="ProtNLM"/>
    </source>
</evidence>
<evidence type="ECO:0000313" key="3">
    <source>
        <dbReference type="Proteomes" id="UP000603227"/>
    </source>
</evidence>
<comment type="caution">
    <text evidence="2">The sequence shown here is derived from an EMBL/GenBank/DDBJ whole genome shotgun (WGS) entry which is preliminary data.</text>
</comment>
<accession>A0A918ZTB1</accession>
<gene>
    <name evidence="2" type="ORF">GCM10017771_93110</name>
</gene>
<name>A0A918ZTB1_9ACTN</name>
<feature type="chain" id="PRO_5037388228" description="Calcium-binding protein" evidence="1">
    <location>
        <begin position="31"/>
        <end position="256"/>
    </location>
</feature>
<proteinExistence type="predicted"/>
<dbReference type="InterPro" id="IPR006311">
    <property type="entry name" value="TAT_signal"/>
</dbReference>
<keyword evidence="3" id="KW-1185">Reference proteome</keyword>
<organism evidence="2 3">
    <name type="scientific">Streptomyces capitiformicae</name>
    <dbReference type="NCBI Taxonomy" id="2014920"/>
    <lineage>
        <taxon>Bacteria</taxon>
        <taxon>Bacillati</taxon>
        <taxon>Actinomycetota</taxon>
        <taxon>Actinomycetes</taxon>
        <taxon>Kitasatosporales</taxon>
        <taxon>Streptomycetaceae</taxon>
        <taxon>Streptomyces</taxon>
    </lineage>
</organism>
<dbReference type="EMBL" id="BNAT01000073">
    <property type="protein sequence ID" value="GHE69325.1"/>
    <property type="molecule type" value="Genomic_DNA"/>
</dbReference>
<reference evidence="2" key="2">
    <citation type="submission" date="2020-09" db="EMBL/GenBank/DDBJ databases">
        <authorList>
            <person name="Sun Q."/>
            <person name="Zhou Y."/>
        </authorList>
    </citation>
    <scope>NUCLEOTIDE SEQUENCE</scope>
    <source>
        <strain evidence="2">CGMCC 4.7403</strain>
    </source>
</reference>
<feature type="signal peptide" evidence="1">
    <location>
        <begin position="1"/>
        <end position="30"/>
    </location>
</feature>